<gene>
    <name evidence="5" type="primary">GEP3</name>
    <name evidence="5" type="ORF">FIM1_3139</name>
</gene>
<keyword evidence="2" id="KW-0809">Transit peptide</keyword>
<evidence type="ECO:0000256" key="2">
    <source>
        <dbReference type="ARBA" id="ARBA00022946"/>
    </source>
</evidence>
<protein>
    <recommendedName>
        <fullName evidence="1">Genetic interactor of prohibitins 3, mitochondrial</fullName>
    </recommendedName>
    <alternativeName>
        <fullName evidence="3">Found in mitochondrial proteome protein 38</fullName>
    </alternativeName>
</protein>
<evidence type="ECO:0000256" key="1">
    <source>
        <dbReference type="ARBA" id="ARBA00018901"/>
    </source>
</evidence>
<dbReference type="PROSITE" id="PS51721">
    <property type="entry name" value="G_CP"/>
    <property type="match status" value="1"/>
</dbReference>
<feature type="domain" description="CP-type G" evidence="4">
    <location>
        <begin position="113"/>
        <end position="304"/>
    </location>
</feature>
<dbReference type="EMBL" id="CP015058">
    <property type="protein sequence ID" value="QGN16426.1"/>
    <property type="molecule type" value="Genomic_DNA"/>
</dbReference>
<dbReference type="InterPro" id="IPR027417">
    <property type="entry name" value="P-loop_NTPase"/>
</dbReference>
<dbReference type="PANTHER" id="PTHR46434:SF1">
    <property type="entry name" value="GENETIC INTERACTOR OF PROHIBITINS 3, MITOCHONDRIAL"/>
    <property type="match status" value="1"/>
</dbReference>
<dbReference type="SUPFAM" id="SSF52540">
    <property type="entry name" value="P-loop containing nucleoside triphosphate hydrolases"/>
    <property type="match status" value="1"/>
</dbReference>
<reference evidence="5 6" key="1">
    <citation type="submission" date="2016-03" db="EMBL/GenBank/DDBJ databases">
        <title>How can Kluyveromyces marxianus grow so fast - potential evolutionary course in Saccharomyces Complex revealed by comparative genomics.</title>
        <authorList>
            <person name="Mo W."/>
            <person name="Lu W."/>
            <person name="Yang X."/>
            <person name="Qi J."/>
            <person name="Lv H."/>
        </authorList>
    </citation>
    <scope>NUCLEOTIDE SEQUENCE [LARGE SCALE GENOMIC DNA]</scope>
    <source>
        <strain evidence="5 6">FIM1</strain>
    </source>
</reference>
<evidence type="ECO:0000313" key="6">
    <source>
        <dbReference type="Proteomes" id="UP000422736"/>
    </source>
</evidence>
<keyword evidence="6" id="KW-1185">Reference proteome</keyword>
<dbReference type="PANTHER" id="PTHR46434">
    <property type="entry name" value="GENETIC INTERACTOR OF PROHIBITINS 3, MITOCHONDRIAL"/>
    <property type="match status" value="1"/>
</dbReference>
<name>A0ABX6EXT0_KLUMA</name>
<accession>A0ABX6EXT0</accession>
<dbReference type="InterPro" id="IPR030378">
    <property type="entry name" value="G_CP_dom"/>
</dbReference>
<dbReference type="Gene3D" id="3.40.50.300">
    <property type="entry name" value="P-loop containing nucleotide triphosphate hydrolases"/>
    <property type="match status" value="1"/>
</dbReference>
<sequence>MSFLRLSSCAFRRSCRFISCKSCGIELQSNNPDGLGYCKKPKPFVKTHDSKDSIEKLKYLMFTQELQQKKSEIGVLDPDVDDDYQLSTPKRLTCKRCIEALSHNKYNTESFPVHYFENIKGALPHIANVYHIVSLADFPFTLNKAAFMKKENINYLLLSKADQITYKSAILPHKGSAFFAEFCKRHIGVPVKKVVLFSSVRKWNIPSILNSLAKRCFLLGNPNVGKTSLINSLLKERLDSFQAQVDKQGNVIGPHKGIQNIKTIRDRINFNKGGVSHIPNFTQAIQTYVIDDKIVNDLPGYTIGPSETVDLSKIIEKENLDDIRKTSKFKIDKLIKQRYVSLKGSKNGKCLSFGGIFHLVPPESTINQVVNYIPVMEHEFSNVEKAISVSEEVLKNANHPLKKYFCLKHPYTDIKMFDRHVIPPFQGTVEIVIKDIGYFQVKPTGKYSFNGLYEIWVPKGIKVCIREPLAKLISTSYDKYIESKVPTDLCPDRPLVSDTYIMDHNEPDTLSKMKEMYMEKTKSDNLARRLHQTDASELLKEIHNPPLNLYWYYKW</sequence>
<dbReference type="Proteomes" id="UP000422736">
    <property type="component" value="Chromosome 5"/>
</dbReference>
<dbReference type="InterPro" id="IPR050896">
    <property type="entry name" value="Mito_lipid_metab_GTPase"/>
</dbReference>
<evidence type="ECO:0000259" key="4">
    <source>
        <dbReference type="PROSITE" id="PS51721"/>
    </source>
</evidence>
<organism evidence="5 6">
    <name type="scientific">Kluyveromyces marxianus</name>
    <name type="common">Yeast</name>
    <name type="synonym">Candida kefyr</name>
    <dbReference type="NCBI Taxonomy" id="4911"/>
    <lineage>
        <taxon>Eukaryota</taxon>
        <taxon>Fungi</taxon>
        <taxon>Dikarya</taxon>
        <taxon>Ascomycota</taxon>
        <taxon>Saccharomycotina</taxon>
        <taxon>Saccharomycetes</taxon>
        <taxon>Saccharomycetales</taxon>
        <taxon>Saccharomycetaceae</taxon>
        <taxon>Kluyveromyces</taxon>
    </lineage>
</organism>
<evidence type="ECO:0000256" key="3">
    <source>
        <dbReference type="ARBA" id="ARBA00031834"/>
    </source>
</evidence>
<evidence type="ECO:0000313" key="5">
    <source>
        <dbReference type="EMBL" id="QGN16426.1"/>
    </source>
</evidence>
<proteinExistence type="predicted"/>